<keyword evidence="2" id="KW-1185">Reference proteome</keyword>
<dbReference type="EMBL" id="CAJVQC010017215">
    <property type="protein sequence ID" value="CAG8683130.1"/>
    <property type="molecule type" value="Genomic_DNA"/>
</dbReference>
<reference evidence="1" key="1">
    <citation type="submission" date="2021-06" db="EMBL/GenBank/DDBJ databases">
        <authorList>
            <person name="Kallberg Y."/>
            <person name="Tangrot J."/>
            <person name="Rosling A."/>
        </authorList>
    </citation>
    <scope>NUCLEOTIDE SEQUENCE</scope>
    <source>
        <strain evidence="1">MA461A</strain>
    </source>
</reference>
<accession>A0ACA9NYX9</accession>
<gene>
    <name evidence="1" type="ORF">RPERSI_LOCUS9212</name>
</gene>
<evidence type="ECO:0000313" key="2">
    <source>
        <dbReference type="Proteomes" id="UP000789920"/>
    </source>
</evidence>
<evidence type="ECO:0000313" key="1">
    <source>
        <dbReference type="EMBL" id="CAG8683130.1"/>
    </source>
</evidence>
<protein>
    <submittedName>
        <fullName evidence="1">594_t:CDS:1</fullName>
    </submittedName>
</protein>
<organism evidence="1 2">
    <name type="scientific">Racocetra persica</name>
    <dbReference type="NCBI Taxonomy" id="160502"/>
    <lineage>
        <taxon>Eukaryota</taxon>
        <taxon>Fungi</taxon>
        <taxon>Fungi incertae sedis</taxon>
        <taxon>Mucoromycota</taxon>
        <taxon>Glomeromycotina</taxon>
        <taxon>Glomeromycetes</taxon>
        <taxon>Diversisporales</taxon>
        <taxon>Gigasporaceae</taxon>
        <taxon>Racocetra</taxon>
    </lineage>
</organism>
<name>A0ACA9NYX9_9GLOM</name>
<sequence length="562" mass="65658">MGGSSRHEKDRDYSEGGSSRRSRQDETGNVSSSASNEVGREFANRYGGLFSEKDWKCPICSNINWARRAECNQCKTPKPGLETTMGSREGRGGGFMERDEVIEYRRSRDAEKDEEWDEFGRKRKKNKDCGVGNNGSGRKRDLSQDGENSINKQETNGKKDNQNKSNDDREQSKKPRLNEQYRRRSSRSRSPYHRDRSLSRYKRSRRSSRSISRDRMRSRSKSRDRKKSEIDSRYYRLRSRSRERDLDKERNRRKSHRLRQSPVIFDQSDAQHTKFGNSSLSKQICCTTQKSEKTYYFDLLPFPTMSQNPENTSDCNPNQVPEDVKPYRDYQSSLPHTDSQISQASTITEDDSRKRRDEEEEDSDENNRKYTKRESNNNLRGYHNDENHYDNNLENQRLLLNGEKQMFDYNNNGMFNHDNHESVEDVEMINNGSLRYESDSESGRIKRKKLDEILGREDGETYMDDETMTDNDQELEQENAFAPIPEGLCVECRDQDASFFCEQCSEDFCEVCFAMIHRTGNRQKHTKKNLKNEQSSNDALENGTQSVESVSQKTSNGYTSHE</sequence>
<proteinExistence type="predicted"/>
<dbReference type="Proteomes" id="UP000789920">
    <property type="component" value="Unassembled WGS sequence"/>
</dbReference>
<comment type="caution">
    <text evidence="1">The sequence shown here is derived from an EMBL/GenBank/DDBJ whole genome shotgun (WGS) entry which is preliminary data.</text>
</comment>
<feature type="non-terminal residue" evidence="1">
    <location>
        <position position="562"/>
    </location>
</feature>